<comment type="catalytic activity">
    <reaction evidence="22">
        <text>L-lysyl-[histone] + acetyl-CoA = N(6)-acetyl-L-lysyl-[histone] + CoA + H(+)</text>
        <dbReference type="Rhea" id="RHEA:21992"/>
        <dbReference type="Rhea" id="RHEA-COMP:9845"/>
        <dbReference type="Rhea" id="RHEA-COMP:11338"/>
        <dbReference type="ChEBI" id="CHEBI:15378"/>
        <dbReference type="ChEBI" id="CHEBI:29969"/>
        <dbReference type="ChEBI" id="CHEBI:57287"/>
        <dbReference type="ChEBI" id="CHEBI:57288"/>
        <dbReference type="ChEBI" id="CHEBI:61930"/>
        <dbReference type="EC" id="2.3.1.48"/>
    </reaction>
    <physiologicalReaction direction="left-to-right" evidence="22">
        <dbReference type="Rhea" id="RHEA:21993"/>
    </physiologicalReaction>
</comment>
<keyword evidence="8" id="KW-0488">Methylation</keyword>
<organism evidence="27 28">
    <name type="scientific">Mugilogobius chulae</name>
    <name type="common">yellowstripe goby</name>
    <dbReference type="NCBI Taxonomy" id="88201"/>
    <lineage>
        <taxon>Eukaryota</taxon>
        <taxon>Metazoa</taxon>
        <taxon>Chordata</taxon>
        <taxon>Craniata</taxon>
        <taxon>Vertebrata</taxon>
        <taxon>Euteleostomi</taxon>
        <taxon>Actinopterygii</taxon>
        <taxon>Neopterygii</taxon>
        <taxon>Teleostei</taxon>
        <taxon>Neoteleostei</taxon>
        <taxon>Acanthomorphata</taxon>
        <taxon>Gobiaria</taxon>
        <taxon>Gobiiformes</taxon>
        <taxon>Gobioidei</taxon>
        <taxon>Gobiidae</taxon>
        <taxon>Gobionellinae</taxon>
        <taxon>Mugilogobius</taxon>
    </lineage>
</organism>
<dbReference type="InterPro" id="IPR000504">
    <property type="entry name" value="RRM_dom"/>
</dbReference>
<evidence type="ECO:0000256" key="13">
    <source>
        <dbReference type="ARBA" id="ARBA00022859"/>
    </source>
</evidence>
<keyword evidence="20" id="KW-0012">Acyltransferase</keyword>
<dbReference type="GO" id="GO:0005737">
    <property type="term" value="C:cytoplasm"/>
    <property type="evidence" value="ECO:0007669"/>
    <property type="project" value="UniProtKB-SubCell"/>
</dbReference>
<dbReference type="EMBL" id="JBBPFD010000664">
    <property type="protein sequence ID" value="KAK7877941.1"/>
    <property type="molecule type" value="Genomic_DNA"/>
</dbReference>
<dbReference type="CDD" id="cd12443">
    <property type="entry name" value="RRM_MCM3A_like"/>
    <property type="match status" value="1"/>
</dbReference>
<dbReference type="Pfam" id="PF00076">
    <property type="entry name" value="RRM_1"/>
    <property type="match status" value="1"/>
</dbReference>
<name>A0AAW0MGD6_9GOBI</name>
<dbReference type="GO" id="GO:0015031">
    <property type="term" value="P:protein transport"/>
    <property type="evidence" value="ECO:0007669"/>
    <property type="project" value="UniProtKB-KW"/>
</dbReference>
<evidence type="ECO:0000256" key="7">
    <source>
        <dbReference type="ARBA" id="ARBA00022454"/>
    </source>
</evidence>
<evidence type="ECO:0000256" key="1">
    <source>
        <dbReference type="ARBA" id="ARBA00004286"/>
    </source>
</evidence>
<evidence type="ECO:0000256" key="9">
    <source>
        <dbReference type="ARBA" id="ARBA00022490"/>
    </source>
</evidence>
<evidence type="ECO:0000256" key="3">
    <source>
        <dbReference type="ARBA" id="ARBA00004567"/>
    </source>
</evidence>
<evidence type="ECO:0000256" key="19">
    <source>
        <dbReference type="ARBA" id="ARBA00023242"/>
    </source>
</evidence>
<dbReference type="InterPro" id="IPR045107">
    <property type="entry name" value="SAC3/GANP/THP3"/>
</dbReference>
<dbReference type="GO" id="GO:0005694">
    <property type="term" value="C:chromosome"/>
    <property type="evidence" value="ECO:0007669"/>
    <property type="project" value="UniProtKB-SubCell"/>
</dbReference>
<dbReference type="GO" id="GO:0002376">
    <property type="term" value="P:immune system process"/>
    <property type="evidence" value="ECO:0007669"/>
    <property type="project" value="UniProtKB-KW"/>
</dbReference>
<gene>
    <name evidence="27" type="ORF">WMY93_031417</name>
</gene>
<sequence length="1698" mass="191510">MDAPQQPPKRPLMRSRGPPPGLFGRALSGLRRDASGAPKREAKHLDWDAPEEGETMRQRAATPPTTSAPAPLPLMRETPLPLMRETTQETVVTDSTPSSSPAPLLPTPSSRLPSSRLLSSRLLSSRLLPRGRTTQRQLRLSKRPVSARLHALRCQQIPPALNKREILEKHFRHFGKVRRIYCRPQRNSAVIHFEDHASAAKAKRKGQMLLKNKLMLLWQRKKQSPGGREPGESPERSSSSSRWIQRPSPRAPAISSSVSFSSPVKKSSMPRSLQFEEPARESTSDQSPQPEMWTRPWTGLRTSCGLLLLHLIGQTAETAEEKYRLLEQRDKILRQGRQKRTHFLIGTCPDMCPEKERYMRETRKQLSVYEVLPNTEMVRCSSPYSLTCGPRRAVKEYSRSSADQEEPLPHELRPLPVLTQTMDYIVTQILDQGEDNYRDWYDFVWNRTRGIRKDIIQQHLCCPDTVALIEKCTRFHVHCAHQLCEEPMSSFDSKINNENMTKCLQSLKEMYEDLSTRGVFCPREAEFRQYNVLLKLNDGDILREVQQFRDEIRNSPEVKFAVQAFSAVSSNNFVRFFKLVRSTSYLCSCLLHRYFNQVRSRALSILNMAHTVGPRSTAFPLDDIVRLLMFRDGDEASAFIQQYGLNVSDGVVELSRTNFQDPDLPVSSHRSEVILSKRRVLIGEVVNGGPSNPPQHNPVCSFDALDKFRDVPEAMVYRASTSVSVSVSRPAAPEPELSVRPSVFGAVLVQPAPAPSGSEETGESAPFVPAPERQFQPISQPSPPPPAAPPPALPAPVAPPPAPVKAPTPPPPKPVYSNEEIESELNRVVEEVIDAAVKEIAEAAACFTSAALEVSSEQVESLVAEVTENLLTEISTNEVRLEQERIAEEKRQQEEASFSLCSELVYEVLDETIKETAASEIQEAVDEKAARVSRCTDDVCSALLDETLNTDIALLVEQILDVELQRIHKYIKRWRDVVFLRRQLKRQMRAFPAAPCFVDPRFRLKALAPSAPEHTSIQQLSKGLVNLGHSGDMSVSSSRLLKIRDEVIHKMRVQYFYQLLIEETSWAPLNLPALVMEHFPNPPPKVFCKTLVLLPSEHETGDSVADRILCDWLEVKLGAEPDDCSHDDGTLQTLCVSNSIQETELQTHTVHISVKASCGPLSEDGLCKAEESCELQGTTALLMLLPASALLDQQKDEDVPLLSALLQLKQLQQACTWHCALPLVILVPGQERGPGHTDRLAQALKLSKLVEDGLISEYIFLFLPENTSDLQGSKQLTAALRWLVSRSPPVLPLSCQTLVQLVESALTRDFSCRVYSHRQERAAAALTPQRPLPVIRLYNALLDHLALAVSSQDLCKLSWPPVEFSVPEMREFVPPVGWNCPEHLKWIREAVMSLKLPEWDDDAPTDSWSEVCSSIFSFAAQIPVSRRARPLLVSRLENLLERVRAGVGIKRTPGAKMSWSSWAQREDEICSAVERIPWDDVLVVCIDHKLKDWTLPGPPVCEEAVIEDGEILVYFQTEALSSFTAPDEWTEAVKQTHREKHEQQERVCGESRAPRPSVSLQKRLFFNLREPEQPRETNLDFSHTATPEEALAHRVLQQLEEEKQETNRLRRQVFRRIASVELLQGSFPLLNEAKNYSVFRLVSTVCVLEPEVGSEFPRTPRPSLSWRMKELERQILASREEEKATKLHLNELLHIVQD</sequence>
<feature type="region of interest" description="Disordered" evidence="25">
    <location>
        <begin position="221"/>
        <end position="295"/>
    </location>
</feature>
<dbReference type="InterPro" id="IPR012677">
    <property type="entry name" value="Nucleotide-bd_a/b_plait_sf"/>
</dbReference>
<dbReference type="GO" id="GO:0005654">
    <property type="term" value="C:nucleoplasm"/>
    <property type="evidence" value="ECO:0007669"/>
    <property type="project" value="UniProtKB-SubCell"/>
</dbReference>
<keyword evidence="17" id="KW-0175">Coiled coil</keyword>
<dbReference type="InterPro" id="IPR031910">
    <property type="entry name" value="GANP_CID_dom"/>
</dbReference>
<feature type="compositionally biased region" description="Pro residues" evidence="25">
    <location>
        <begin position="780"/>
        <end position="814"/>
    </location>
</feature>
<comment type="caution">
    <text evidence="27">The sequence shown here is derived from an EMBL/GenBank/DDBJ whole genome shotgun (WGS) entry which is preliminary data.</text>
</comment>
<dbReference type="PANTHER" id="PTHR12436:SF3">
    <property type="entry name" value="GERMINAL-CENTER ASSOCIATED NUCLEAR PROTEIN"/>
    <property type="match status" value="1"/>
</dbReference>
<evidence type="ECO:0000256" key="21">
    <source>
        <dbReference type="ARBA" id="ARBA00038443"/>
    </source>
</evidence>
<evidence type="ECO:0000259" key="26">
    <source>
        <dbReference type="PROSITE" id="PS50250"/>
    </source>
</evidence>
<reference evidence="28" key="1">
    <citation type="submission" date="2024-04" db="EMBL/GenBank/DDBJ databases">
        <title>Salinicola lusitanus LLJ914,a marine bacterium isolated from the Okinawa Trough.</title>
        <authorList>
            <person name="Li J."/>
        </authorList>
    </citation>
    <scope>NUCLEOTIDE SEQUENCE [LARGE SCALE GENOMIC DNA]</scope>
</reference>
<evidence type="ECO:0000256" key="16">
    <source>
        <dbReference type="ARBA" id="ARBA00023010"/>
    </source>
</evidence>
<evidence type="ECO:0000256" key="6">
    <source>
        <dbReference type="ARBA" id="ARBA00022448"/>
    </source>
</evidence>
<evidence type="ECO:0000313" key="27">
    <source>
        <dbReference type="EMBL" id="KAK7877941.1"/>
    </source>
</evidence>
<comment type="function">
    <text evidence="23">As a component of the TREX-2 complex, involved in the export of mRNAs to the cytoplasm through the nuclear pores. Through the acetylation of histones, affects the assembly of nucleosomes at immunoglobulin variable region genes and promotes the recruitment and positioning of transcription complex to favor DNA cytosine deaminase AICDA/AID targeting, hence promoting somatic hypermutations.</text>
</comment>
<dbReference type="InterPro" id="IPR005062">
    <property type="entry name" value="SAC3/GANP/THP3_conserved"/>
</dbReference>
<keyword evidence="13" id="KW-0391">Immunity</keyword>
<dbReference type="GO" id="GO:0061733">
    <property type="term" value="F:protein-lysine-acetyltransferase activity"/>
    <property type="evidence" value="ECO:0007669"/>
    <property type="project" value="UniProtKB-EC"/>
</dbReference>
<protein>
    <recommendedName>
        <fullName evidence="24">Germinal-center associated nuclear protein</fullName>
        <ecNumber evidence="5">2.3.1.48</ecNumber>
    </recommendedName>
</protein>
<dbReference type="Proteomes" id="UP001460270">
    <property type="component" value="Unassembled WGS sequence"/>
</dbReference>
<dbReference type="InterPro" id="IPR035979">
    <property type="entry name" value="RBD_domain_sf"/>
</dbReference>
<evidence type="ECO:0000256" key="4">
    <source>
        <dbReference type="ARBA" id="ARBA00004642"/>
    </source>
</evidence>
<evidence type="ECO:0000256" key="11">
    <source>
        <dbReference type="ARBA" id="ARBA00022679"/>
    </source>
</evidence>
<keyword evidence="10" id="KW-0597">Phosphoprotein</keyword>
<keyword evidence="28" id="KW-1185">Reference proteome</keyword>
<dbReference type="GO" id="GO:0070390">
    <property type="term" value="C:transcription export complex 2"/>
    <property type="evidence" value="ECO:0007669"/>
    <property type="project" value="TreeGrafter"/>
</dbReference>
<dbReference type="SUPFAM" id="SSF54928">
    <property type="entry name" value="RNA-binding domain, RBD"/>
    <property type="match status" value="1"/>
</dbReference>
<keyword evidence="12" id="KW-0509">mRNA transport</keyword>
<dbReference type="FunFam" id="1.25.40.990:FF:000003">
    <property type="entry name" value="germinal-center associated nuclear protein isoform X2"/>
    <property type="match status" value="1"/>
</dbReference>
<keyword evidence="19" id="KW-0539">Nucleus</keyword>
<dbReference type="EC" id="2.3.1.48" evidence="5"/>
<feature type="region of interest" description="Disordered" evidence="25">
    <location>
        <begin position="126"/>
        <end position="145"/>
    </location>
</feature>
<feature type="compositionally biased region" description="Low complexity" evidence="25">
    <location>
        <begin position="95"/>
        <end position="116"/>
    </location>
</feature>
<feature type="compositionally biased region" description="Basic and acidic residues" evidence="25">
    <location>
        <begin position="30"/>
        <end position="47"/>
    </location>
</feature>
<dbReference type="InterPro" id="IPR034265">
    <property type="entry name" value="MCM3AP_RRM"/>
</dbReference>
<keyword evidence="7" id="KW-0158">Chromosome</keyword>
<comment type="similarity">
    <text evidence="21">Belongs to the SAC3 family.</text>
</comment>
<evidence type="ECO:0000256" key="8">
    <source>
        <dbReference type="ARBA" id="ARBA00022481"/>
    </source>
</evidence>
<feature type="compositionally biased region" description="Low complexity" evidence="25">
    <location>
        <begin position="236"/>
        <end position="267"/>
    </location>
</feature>
<feature type="domain" description="PCI" evidence="26">
    <location>
        <begin position="496"/>
        <end position="668"/>
    </location>
</feature>
<evidence type="ECO:0000256" key="12">
    <source>
        <dbReference type="ARBA" id="ARBA00022816"/>
    </source>
</evidence>
<keyword evidence="11" id="KW-0808">Transferase</keyword>
<evidence type="ECO:0000313" key="28">
    <source>
        <dbReference type="Proteomes" id="UP001460270"/>
    </source>
</evidence>
<dbReference type="Gene3D" id="3.30.70.330">
    <property type="match status" value="1"/>
</dbReference>
<evidence type="ECO:0000256" key="22">
    <source>
        <dbReference type="ARBA" id="ARBA00048940"/>
    </source>
</evidence>
<dbReference type="Gene3D" id="1.25.40.990">
    <property type="match status" value="1"/>
</dbReference>
<evidence type="ECO:0000256" key="10">
    <source>
        <dbReference type="ARBA" id="ARBA00022553"/>
    </source>
</evidence>
<dbReference type="GO" id="GO:0005643">
    <property type="term" value="C:nuclear pore"/>
    <property type="evidence" value="ECO:0007669"/>
    <property type="project" value="UniProtKB-SubCell"/>
</dbReference>
<evidence type="ECO:0000256" key="14">
    <source>
        <dbReference type="ARBA" id="ARBA00022927"/>
    </source>
</evidence>
<comment type="subcellular location">
    <subcellularLocation>
        <location evidence="1">Chromosome</location>
    </subcellularLocation>
    <subcellularLocation>
        <location evidence="2">Cytoplasm</location>
    </subcellularLocation>
    <subcellularLocation>
        <location evidence="3">Nucleus</location>
        <location evidence="3">Nuclear pore complex</location>
    </subcellularLocation>
    <subcellularLocation>
        <location evidence="4">Nucleus</location>
        <location evidence="4">Nucleoplasm</location>
    </subcellularLocation>
</comment>
<keyword evidence="15" id="KW-0007">Acetylation</keyword>
<evidence type="ECO:0000256" key="23">
    <source>
        <dbReference type="ARBA" id="ARBA00055631"/>
    </source>
</evidence>
<keyword evidence="14" id="KW-0653">Protein transport</keyword>
<dbReference type="Pfam" id="PF16769">
    <property type="entry name" value="MCM3AP_GANP"/>
    <property type="match status" value="1"/>
</dbReference>
<evidence type="ECO:0000256" key="18">
    <source>
        <dbReference type="ARBA" id="ARBA00023132"/>
    </source>
</evidence>
<evidence type="ECO:0000256" key="17">
    <source>
        <dbReference type="ARBA" id="ARBA00023054"/>
    </source>
</evidence>
<dbReference type="PANTHER" id="PTHR12436">
    <property type="entry name" value="80 KDA MCM3-ASSOCIATED PROTEIN"/>
    <property type="match status" value="1"/>
</dbReference>
<dbReference type="Pfam" id="PF03399">
    <property type="entry name" value="SAC3_GANP"/>
    <property type="match status" value="1"/>
</dbReference>
<evidence type="ECO:0000256" key="24">
    <source>
        <dbReference type="ARBA" id="ARBA00069544"/>
    </source>
</evidence>
<keyword evidence="16" id="KW-0811">Translocation</keyword>
<accession>A0AAW0MGD6</accession>
<evidence type="ECO:0000256" key="15">
    <source>
        <dbReference type="ARBA" id="ARBA00022990"/>
    </source>
</evidence>
<dbReference type="PROSITE" id="PS50250">
    <property type="entry name" value="PCI"/>
    <property type="match status" value="1"/>
</dbReference>
<evidence type="ECO:0000256" key="20">
    <source>
        <dbReference type="ARBA" id="ARBA00023315"/>
    </source>
</evidence>
<evidence type="ECO:0000256" key="25">
    <source>
        <dbReference type="SAM" id="MobiDB-lite"/>
    </source>
</evidence>
<feature type="region of interest" description="Disordered" evidence="25">
    <location>
        <begin position="1"/>
        <end position="116"/>
    </location>
</feature>
<dbReference type="GO" id="GO:0006406">
    <property type="term" value="P:mRNA export from nucleus"/>
    <property type="evidence" value="ECO:0007669"/>
    <property type="project" value="TreeGrafter"/>
</dbReference>
<proteinExistence type="inferred from homology"/>
<dbReference type="Gene3D" id="6.10.250.1340">
    <property type="match status" value="1"/>
</dbReference>
<feature type="region of interest" description="Disordered" evidence="25">
    <location>
        <begin position="750"/>
        <end position="817"/>
    </location>
</feature>
<feature type="compositionally biased region" description="Pro residues" evidence="25">
    <location>
        <begin position="1"/>
        <end position="10"/>
    </location>
</feature>
<keyword evidence="6" id="KW-0813">Transport</keyword>
<feature type="compositionally biased region" description="Low complexity" evidence="25">
    <location>
        <begin position="60"/>
        <end position="69"/>
    </location>
</feature>
<dbReference type="GO" id="GO:0003723">
    <property type="term" value="F:RNA binding"/>
    <property type="evidence" value="ECO:0007669"/>
    <property type="project" value="InterPro"/>
</dbReference>
<evidence type="ECO:0000256" key="2">
    <source>
        <dbReference type="ARBA" id="ARBA00004496"/>
    </source>
</evidence>
<evidence type="ECO:0000256" key="5">
    <source>
        <dbReference type="ARBA" id="ARBA00013184"/>
    </source>
</evidence>
<keyword evidence="18" id="KW-0906">Nuclear pore complex</keyword>
<dbReference type="InterPro" id="IPR031907">
    <property type="entry name" value="MCM3AP_GANP"/>
</dbReference>
<keyword evidence="9" id="KW-0963">Cytoplasm</keyword>
<dbReference type="InterPro" id="IPR000717">
    <property type="entry name" value="PCI_dom"/>
</dbReference>
<dbReference type="Pfam" id="PF16766">
    <property type="entry name" value="CID_GANP"/>
    <property type="match status" value="1"/>
</dbReference>